<sequence>MPEPKFEKGVWVCPICGFKAMSKKVVITHMEREHPEAIEEKPKEENKPAEKEEKKEDTKKKKGSVSKRKFKLGKTEIRLWDYEHLDMKDQKGWLMFQNRNYTATLHKKQVRVKLLTGEEFEGLIKTRDPFFVSLITKDGRKLIIHKGAIAYIEVLPGDEES</sequence>
<evidence type="ECO:0000313" key="4">
    <source>
        <dbReference type="Proteomes" id="UP000002063"/>
    </source>
</evidence>
<keyword evidence="3" id="KW-0614">Plasmid</keyword>
<keyword evidence="4" id="KW-1185">Reference proteome</keyword>
<accession>C9RIH5</accession>
<geneLocation type="plasmid" evidence="3 4">
    <name>pMETVU01</name>
</geneLocation>
<dbReference type="RefSeq" id="WP_012819842.1">
    <property type="nucleotide sequence ID" value="NC_013408.1"/>
</dbReference>
<dbReference type="GeneID" id="8514131"/>
<organism evidence="3 4">
    <name type="scientific">Methanocaldococcus vulcanius (strain ATCC 700851 / DSM 12094 / M7)</name>
    <name type="common">Methanococcus vulcanius</name>
    <dbReference type="NCBI Taxonomy" id="579137"/>
    <lineage>
        <taxon>Archaea</taxon>
        <taxon>Methanobacteriati</taxon>
        <taxon>Methanobacteriota</taxon>
        <taxon>Methanomada group</taxon>
        <taxon>Methanococci</taxon>
        <taxon>Methanococcales</taxon>
        <taxon>Methanocaldococcaceae</taxon>
        <taxon>Methanocaldococcus</taxon>
    </lineage>
</organism>
<dbReference type="AlphaFoldDB" id="C9RIH5"/>
<dbReference type="Gene3D" id="2.30.30.100">
    <property type="match status" value="1"/>
</dbReference>
<dbReference type="EMBL" id="CP001788">
    <property type="protein sequence ID" value="ACX73612.1"/>
    <property type="molecule type" value="Genomic_DNA"/>
</dbReference>
<feature type="domain" description="Hfq-related" evidence="2">
    <location>
        <begin position="106"/>
        <end position="152"/>
    </location>
</feature>
<feature type="compositionally biased region" description="Basic and acidic residues" evidence="1">
    <location>
        <begin position="32"/>
        <end position="59"/>
    </location>
</feature>
<dbReference type="HOGENOM" id="CLU_1639998_0_0_2"/>
<dbReference type="KEGG" id="mvu:Metvu_1762"/>
<dbReference type="eggNOG" id="arCOG12102">
    <property type="taxonomic scope" value="Archaea"/>
</dbReference>
<dbReference type="InterPro" id="IPR010920">
    <property type="entry name" value="LSM_dom_sf"/>
</dbReference>
<proteinExistence type="predicted"/>
<feature type="region of interest" description="Disordered" evidence="1">
    <location>
        <begin position="32"/>
        <end position="66"/>
    </location>
</feature>
<dbReference type="SUPFAM" id="SSF50182">
    <property type="entry name" value="Sm-like ribonucleoproteins"/>
    <property type="match status" value="1"/>
</dbReference>
<name>C9RIH5_METVM</name>
<reference evidence="3" key="1">
    <citation type="submission" date="2009-10" db="EMBL/GenBank/DDBJ databases">
        <title>Complete sequence of plasmid1 of Methanocaldococcus vulcanius M7.</title>
        <authorList>
            <consortium name="US DOE Joint Genome Institute"/>
            <person name="Lucas S."/>
            <person name="Copeland A."/>
            <person name="Lapidus A."/>
            <person name="Glavina del Rio T."/>
            <person name="Dalin E."/>
            <person name="Tice H."/>
            <person name="Bruce D."/>
            <person name="Goodwin L."/>
            <person name="Pitluck S."/>
            <person name="Lcollab F.I."/>
            <person name="Brettin T."/>
            <person name="Detter J.C."/>
            <person name="Han C."/>
            <person name="Tapia R."/>
            <person name="Kuske C.R."/>
            <person name="Schmutz J."/>
            <person name="Larimer F."/>
            <person name="Land M."/>
            <person name="Hauser L."/>
            <person name="Kyrpides N."/>
            <person name="Ovchinikova G."/>
            <person name="Sieprawska-Lupa M."/>
            <person name="Whitman W.B."/>
            <person name="Woyke T."/>
        </authorList>
    </citation>
    <scope>NUCLEOTIDE SEQUENCE [LARGE SCALE GENOMIC DNA]</scope>
    <source>
        <strain evidence="3">M7</strain>
        <plasmid evidence="3">pMETVU01</plasmid>
    </source>
</reference>
<evidence type="ECO:0000259" key="2">
    <source>
        <dbReference type="Pfam" id="PF21979"/>
    </source>
</evidence>
<dbReference type="Proteomes" id="UP000002063">
    <property type="component" value="Plasmid pMETVU01"/>
</dbReference>
<evidence type="ECO:0000313" key="3">
    <source>
        <dbReference type="EMBL" id="ACX73612.1"/>
    </source>
</evidence>
<gene>
    <name evidence="3" type="ORF">Metvu_1762</name>
</gene>
<dbReference type="Pfam" id="PF21979">
    <property type="entry name" value="Hfq_1"/>
    <property type="match status" value="1"/>
</dbReference>
<evidence type="ECO:0000256" key="1">
    <source>
        <dbReference type="SAM" id="MobiDB-lite"/>
    </source>
</evidence>
<dbReference type="InterPro" id="IPR053840">
    <property type="entry name" value="Hfq_1"/>
</dbReference>
<protein>
    <recommendedName>
        <fullName evidence="2">Hfq-related domain-containing protein</fullName>
    </recommendedName>
</protein>